<keyword evidence="2" id="KW-0732">Signal</keyword>
<feature type="compositionally biased region" description="Basic and acidic residues" evidence="5">
    <location>
        <begin position="3531"/>
        <end position="3540"/>
    </location>
</feature>
<feature type="domain" description="PKD" evidence="7">
    <location>
        <begin position="2113"/>
        <end position="2193"/>
    </location>
</feature>
<dbReference type="InterPro" id="IPR006626">
    <property type="entry name" value="PbH1"/>
</dbReference>
<keyword evidence="6" id="KW-0812">Transmembrane</keyword>
<dbReference type="SMART" id="SM00722">
    <property type="entry name" value="CASH"/>
    <property type="match status" value="4"/>
</dbReference>
<dbReference type="EMBL" id="JAOPKB010000032">
    <property type="protein sequence ID" value="MCU4975976.1"/>
    <property type="molecule type" value="Genomic_DNA"/>
</dbReference>
<name>A0ABT2QM79_9EURY</name>
<feature type="region of interest" description="Disordered" evidence="5">
    <location>
        <begin position="2075"/>
        <end position="2101"/>
    </location>
</feature>
<dbReference type="InterPro" id="IPR011635">
    <property type="entry name" value="CARDB"/>
</dbReference>
<organism evidence="8 9">
    <name type="scientific">Natronoglomus mannanivorans</name>
    <dbReference type="NCBI Taxonomy" id="2979990"/>
    <lineage>
        <taxon>Archaea</taxon>
        <taxon>Methanobacteriati</taxon>
        <taxon>Methanobacteriota</taxon>
        <taxon>Stenosarchaea group</taxon>
        <taxon>Halobacteria</taxon>
        <taxon>Halobacteriales</taxon>
        <taxon>Natrialbaceae</taxon>
        <taxon>Natronoglomus</taxon>
    </lineage>
</organism>
<keyword evidence="4" id="KW-0833">Ubl conjugation pathway</keyword>
<dbReference type="SUPFAM" id="SSF49464">
    <property type="entry name" value="Carboxypeptidase regulatory domain-like"/>
    <property type="match status" value="3"/>
</dbReference>
<keyword evidence="3" id="KW-0677">Repeat</keyword>
<keyword evidence="6" id="KW-0472">Membrane</keyword>
<dbReference type="Pfam" id="PF13620">
    <property type="entry name" value="CarboxypepD_reg"/>
    <property type="match status" value="3"/>
</dbReference>
<dbReference type="Gene3D" id="2.160.20.10">
    <property type="entry name" value="Single-stranded right-handed beta-helix, Pectin lyase-like"/>
    <property type="match status" value="4"/>
</dbReference>
<dbReference type="SMART" id="SM00710">
    <property type="entry name" value="PbH1"/>
    <property type="match status" value="25"/>
</dbReference>
<feature type="compositionally biased region" description="Polar residues" evidence="5">
    <location>
        <begin position="14"/>
        <end position="25"/>
    </location>
</feature>
<dbReference type="InterPro" id="IPR022409">
    <property type="entry name" value="PKD/Chitinase_dom"/>
</dbReference>
<evidence type="ECO:0000313" key="9">
    <source>
        <dbReference type="Proteomes" id="UP001320972"/>
    </source>
</evidence>
<reference evidence="8 9" key="1">
    <citation type="submission" date="2022-09" db="EMBL/GenBank/DDBJ databases">
        <title>Enrichment on poylsaccharides allowed isolation of novel metabolic and taxonomic groups of Haloarchaea.</title>
        <authorList>
            <person name="Sorokin D.Y."/>
            <person name="Elcheninov A.G."/>
            <person name="Khizhniak T.V."/>
            <person name="Kolganova T.V."/>
            <person name="Kublanov I.V."/>
        </authorList>
    </citation>
    <scope>NUCLEOTIDE SEQUENCE [LARGE SCALE GENOMIC DNA]</scope>
    <source>
        <strain evidence="8 9">AArc-m2/3/4</strain>
    </source>
</reference>
<evidence type="ECO:0000256" key="2">
    <source>
        <dbReference type="ARBA" id="ARBA00022729"/>
    </source>
</evidence>
<dbReference type="InterPro" id="IPR051550">
    <property type="entry name" value="SCF-Subunits/Alg-Epimerases"/>
</dbReference>
<gene>
    <name evidence="8" type="ORF">OB955_25205</name>
</gene>
<sequence>MDETELRTLDGTAHTGSVGTTSIPWSSTAGTGGWLEFVEADVSDGPVTPGENVTIGVTMRNAGLGPQPLGGAVELLDADGEAVANATGATDVILRPGDTHEYEVSLGAVLDVGTYTVAVDGRQVDSVEFREPLKLVGHTLETSEIAQDDRLVVNATFENAANEPHGISNIDLGLYDEHDHRVTGGIDNRYTNEILQPGERQTVETGLTISEETGSGADEGEYQLRINGVEVGMVDVRDPHDVVETDIVTSRVAIDDRLVVNATFENVVNDARGISNIDIELYDLEGNRLIGSIDNRYTNEILEPGERETVETGFPIDGDTGSGFDEQGIVELRVQDVHAGYVELRDPLDVLGTNLVTERVAPDDSVDVELTLQNAVGEAHDLGAVDVGLYDGDGSRVHGESVTDHETLTLEPGDREAVVVSIDADEDAGVEPGTYEVRAEGERVGDVDVREPLKLVGHTLETSEIALDDRLVVNATFENAVSEPHGISNIDLGLYNELGQRVTGGIDNRYTNEVLQPGERKTVETGLTVYEETGGGTDEGEYQLRIDGVEVGMVDVRAPLDVVETDLETEAVPLDGRIDVDATFENRVSEAHNLSNIDVALYDDLGNRVTGGIDNRYTNEQIQPGERQTVETGFTLDPDIGGVDAGTYELRVGGTPAGTVTVFDGVGPADRTVQDEPVEIDDSFDVSVTFENGGESTATTSGIEFELLDTAGVSVASHEADETVELGPDETETLEFSVPADVAESGLYEVTVEGVPSGTIAVLDGMGPTELTTVTEQVAIGDRVDVEMTVWNLGSETQNLTNVATELFDENGSLVQGSIDNTHHDLELQPGESATVQIGHATAQNAGSGPDSGTYELRIEGVHAGYVDVRDPHDVVETDIATSRVAIDDRVVVNTTFENVVNDVHGISNIDVALYDLEGTRLIGSIDNRYTNEVLEPGERRTVETGFPIDGDTGSGFDEQGIVELRVHGVHAGYVELREPLDVLGTNLQTERVAPDDPVDVELTVQNAVGETHDLGAVDVGLYDADGTRVHGESVTDHETVTLESGDQETVVVSIDVADDGSIEQGTYEVRVEGERVGDVDVREPLELVGHTLETSDISQDDRLVVNATFENAVNEPHGISNIDLGLYDEHDYRVTGGIDNRYTNEVLEPGERKTVETGLTISEETGSGADEGEYQLRVNGVEVGMVDVRDPHDVVETDIATSRVAIDDRVVVNATFENVVNDARGISNIDVALYDLEGTRLIGSIDNRYTDEVLEPGERRTVETGFTIHGDTGGGFDEQGIVELRVQGVHAGYVELREPLDVIETDLKTEAVPLDGRLDVDTTFQNEVGEAHNLSNIDVALYDDLGHRVTGGIDDRYTNEQLQPGERQTVETGFTLDEETGGVDAGTYELRVGGTHAGIVDVYDMVIEGESIQDAIDEASVGETIYVGPGTFEESLSIDVEGLTLEAVGEGETVLEGNDSLETAIHVTASDVTVDGITVRNYTGRWTNAAVYVDGGGQFELRDSTITDSNVGVGLRGNPHDSVLFGNEIVDNEGVGVDVITGNGHAIVANEIARNGDHAITGEQYSAEDVHITDNVIADNAGGAILLNQMNDATVAHNSVTGNEGGIYTNLRSTVTDNYLAENNASVTLLQGGIRTSHDSTIARNTVENVEGFGIGPNARSSVLHNVVTDTGEVGISLDYDDVTVRNNTVSGHDSDLHIFDGVGHTIRDNRFETGISFYRVPTDLNESPHTMVNNTVGGDELYYATGVSDPTIPEDVGQVILVDVTNAEVSGLELDGSVAGVQVSHSEGVTISDNVVTTVPVDYNFLNGAIGVWHSPDATVSGNEVTDVGSAGIQVVESDRASITNNEVTNADRAGVSFRVDLGHTYEGTTTISENTLENTGWGIHLDGVEHVDVLENEITEAVNGIEADNVDELLVDGNVIDRASHQGMRLGHGPALLRVDNTTVTNNTVTDSGASGIELTNRYGTVVEGNTVTGSVEVGIDTEIDDVGGSVANNTLSHNEEGLSVTGIGSTDLVNTSVVGNTIEDNHELGITVGGDQNVTVSENTIAGNGEGLLYTGGINVLDATHNWWGAADGPSGGETDPETGAVADGSGDSLATESDWDERGIAFDPWVGKLAYFTVDCEDETCTFDASAGEYPGEIATHDWTFGDGATDTGELVEHTYDEPGTYTVTLTAEAEDGTTGTHSETVGIDGDTTGCDVVVSAGDSVQTGIDSAAAGETVCVEYGTYDESLTIDSSLTLTGVGTSPVIEGTGDAGITVTETNSVTLSDLEILGYDSGVRVEGADGVTVERLDIEPETSGVYVDGATTTTVSNVTSTGGLNGVYTHMGTGDVTVSDSTFTDTHRGVYPLGWNLTFENNTLSGNDYGVYLEDHGLEYDEPSVTITGNVFEDSADAAMWIYEYGFEVDQSVLDAVEFSDNSLEDNALGVEAILSDGLQFDARENWWGAESGPSGNVVDPETGVVANGDGDAIDHWEEANESVRFEPWLTAPPGPTGTLTGTITGTVTDAATGDPIEGATISAVEQPGTPMDTTTDADGVFELDVPPGTYAVDVDAEDYETATETGVAVDTDETTTLDVELAETTASLTGTILDADTGDPIEGAELVIVQQEGVGYGNTSELEGGFNTTATTDADGGYDVALVEGVFTMDVLAPGYEDERRINIEVGEDEQVSYDPIELAPLPTVDGTVTDANTGEPIEGATVTSTDIDGTVDTATTNESGWYEVNVTGRWSIGYDADGYEWQSQIVDPDTTQDVALEPDISATLEITDIDAPSEIEGDQVVTVSATVENTGNANANAEAVSLVLLEDSSGATSQPPVADTTAQVTIEPGEHSTVEFELEVPPLAAGDYEFRIETPDETVTQSVEVAGPALDITAFDAPTEIATSGTTTATATVENVGNSSVDDMPVVFLLVEEPSGSGYQHPVANTTEQVTLAPGENTTVEFELEISDLEPGAYEFVAATPTDSSTRAVTVALPASEVTITDVTGAETVGEMVYANETIEVEGTVSNKTTITNVTVLAISTNTTFSVSVAADLDGDEWSATVPLDEGTIPDDGHYTLSSVVTDEHGGTNASTANETVVVDREPSSLAAAITDGDGENATIEVRSNEPLADSPTVTVTTPNGSSQVVTVDPVTERAWEGTLELDTSGEYAISVEGRDRTGNLATATASVAVQTDFATENGTGLLENPATGTVLEFETDGDREGLYAALTENADAYEELEAGQLGVTFLTVDLDEALVENMTGARIHVPVDLSEVDGVDDPANVSLQHYNTSTAAWEPVNTTVESIDRPEDGLTGEYWVADVERFSTYGVLASDDDAPTLESISPAAGETLEADTNETTVRFEYADDASGVDVSSVTLTIDGVDVAGAEATQITSSTAEHTLTVEEGESYEAAVTVADIAGNEDHFKTEFSVDEEGGSSGPGISLPSPSPTPDPEPEPTPEAEMSVTGVSLSETEVTVGESLAVEATLENTGNASGTEDVTLTISGDVVESQPVSLEAGESTVVEFTHVFDATGDFSVRVEGESGGVVAVVDSHTDEGRADDDHADDEGIDDDYADDDYADDEGVDDDHADDDSIPGFGVGVTLFAVALAVALVVRRRALE</sequence>
<feature type="region of interest" description="Disordered" evidence="5">
    <location>
        <begin position="3409"/>
        <end position="3447"/>
    </location>
</feature>
<evidence type="ECO:0000256" key="3">
    <source>
        <dbReference type="ARBA" id="ARBA00022737"/>
    </source>
</evidence>
<dbReference type="InterPro" id="IPR011050">
    <property type="entry name" value="Pectin_lyase_fold/virulence"/>
</dbReference>
<keyword evidence="9" id="KW-1185">Reference proteome</keyword>
<dbReference type="Pfam" id="PF07705">
    <property type="entry name" value="CARDB"/>
    <property type="match status" value="1"/>
</dbReference>
<accession>A0ABT2QM79</accession>
<dbReference type="NCBIfam" id="TIGR04126">
    <property type="entry name" value="PGF_CTERM"/>
    <property type="match status" value="1"/>
</dbReference>
<dbReference type="InterPro" id="IPR022441">
    <property type="entry name" value="Para_beta_helix_rpt-2"/>
</dbReference>
<feature type="region of interest" description="Disordered" evidence="5">
    <location>
        <begin position="3530"/>
        <end position="3570"/>
    </location>
</feature>
<dbReference type="Gene3D" id="2.60.40.10">
    <property type="entry name" value="Immunoglobulins"/>
    <property type="match status" value="5"/>
</dbReference>
<comment type="caution">
    <text evidence="8">The sequence shown here is derived from an EMBL/GenBank/DDBJ whole genome shotgun (WGS) entry which is preliminary data.</text>
</comment>
<protein>
    <submittedName>
        <fullName evidence="8">Right-handed parallel beta-helix repeat-containing protein</fullName>
    </submittedName>
</protein>
<evidence type="ECO:0000259" key="7">
    <source>
        <dbReference type="PROSITE" id="PS50093"/>
    </source>
</evidence>
<dbReference type="InterPro" id="IPR039448">
    <property type="entry name" value="Beta_helix"/>
</dbReference>
<evidence type="ECO:0000256" key="1">
    <source>
        <dbReference type="ARBA" id="ARBA00004906"/>
    </source>
</evidence>
<keyword evidence="6" id="KW-1133">Transmembrane helix</keyword>
<dbReference type="RefSeq" id="WP_338009509.1">
    <property type="nucleotide sequence ID" value="NZ_JAOPKB010000032.1"/>
</dbReference>
<feature type="transmembrane region" description="Helical" evidence="6">
    <location>
        <begin position="3573"/>
        <end position="3593"/>
    </location>
</feature>
<dbReference type="Pfam" id="PF13229">
    <property type="entry name" value="Beta_helix"/>
    <property type="match status" value="4"/>
</dbReference>
<dbReference type="Pfam" id="PF18911">
    <property type="entry name" value="PKD_4"/>
    <property type="match status" value="1"/>
</dbReference>
<dbReference type="InterPro" id="IPR026371">
    <property type="entry name" value="PGF_CTERM"/>
</dbReference>
<dbReference type="SMART" id="SM00089">
    <property type="entry name" value="PKD"/>
    <property type="match status" value="1"/>
</dbReference>
<evidence type="ECO:0000313" key="8">
    <source>
        <dbReference type="EMBL" id="MCU4975976.1"/>
    </source>
</evidence>
<comment type="pathway">
    <text evidence="1">Protein modification; protein ubiquitination.</text>
</comment>
<proteinExistence type="predicted"/>
<dbReference type="InterPro" id="IPR000601">
    <property type="entry name" value="PKD_dom"/>
</dbReference>
<dbReference type="SUPFAM" id="SSF51126">
    <property type="entry name" value="Pectin lyase-like"/>
    <property type="match status" value="4"/>
</dbReference>
<feature type="region of interest" description="Disordered" evidence="5">
    <location>
        <begin position="1"/>
        <end position="25"/>
    </location>
</feature>
<dbReference type="PROSITE" id="PS50093">
    <property type="entry name" value="PKD"/>
    <property type="match status" value="1"/>
</dbReference>
<evidence type="ECO:0000256" key="4">
    <source>
        <dbReference type="ARBA" id="ARBA00022786"/>
    </source>
</evidence>
<dbReference type="SUPFAM" id="SSF49299">
    <property type="entry name" value="PKD domain"/>
    <property type="match status" value="1"/>
</dbReference>
<evidence type="ECO:0000256" key="6">
    <source>
        <dbReference type="SAM" id="Phobius"/>
    </source>
</evidence>
<dbReference type="InterPro" id="IPR012334">
    <property type="entry name" value="Pectin_lyas_fold"/>
</dbReference>
<dbReference type="PANTHER" id="PTHR22990">
    <property type="entry name" value="F-BOX ONLY PROTEIN"/>
    <property type="match status" value="1"/>
</dbReference>
<dbReference type="InterPro" id="IPR013783">
    <property type="entry name" value="Ig-like_fold"/>
</dbReference>
<dbReference type="Proteomes" id="UP001320972">
    <property type="component" value="Unassembled WGS sequence"/>
</dbReference>
<dbReference type="InterPro" id="IPR006633">
    <property type="entry name" value="Carb-bd_sugar_hydrolysis-dom"/>
</dbReference>
<dbReference type="NCBIfam" id="TIGR03804">
    <property type="entry name" value="para_beta_helix"/>
    <property type="match status" value="1"/>
</dbReference>
<dbReference type="InterPro" id="IPR008969">
    <property type="entry name" value="CarboxyPept-like_regulatory"/>
</dbReference>
<dbReference type="Gene3D" id="2.60.40.1120">
    <property type="entry name" value="Carboxypeptidase-like, regulatory domain"/>
    <property type="match status" value="3"/>
</dbReference>
<evidence type="ECO:0000256" key="5">
    <source>
        <dbReference type="SAM" id="MobiDB-lite"/>
    </source>
</evidence>
<dbReference type="InterPro" id="IPR035986">
    <property type="entry name" value="PKD_dom_sf"/>
</dbReference>
<dbReference type="PANTHER" id="PTHR22990:SF15">
    <property type="entry name" value="F-BOX ONLY PROTEIN 10"/>
    <property type="match status" value="1"/>
</dbReference>
<feature type="compositionally biased region" description="Acidic residues" evidence="5">
    <location>
        <begin position="3541"/>
        <end position="3570"/>
    </location>
</feature>
<dbReference type="CDD" id="cd00146">
    <property type="entry name" value="PKD"/>
    <property type="match status" value="1"/>
</dbReference>